<dbReference type="Proteomes" id="UP001223743">
    <property type="component" value="Unassembled WGS sequence"/>
</dbReference>
<dbReference type="InterPro" id="IPR006439">
    <property type="entry name" value="HAD-SF_hydro_IA"/>
</dbReference>
<accession>A0ABU0MBC7</accession>
<name>A0ABU0MBC7_9HYPH</name>
<dbReference type="Gene3D" id="1.10.150.240">
    <property type="entry name" value="Putative phosphatase, domain 2"/>
    <property type="match status" value="1"/>
</dbReference>
<proteinExistence type="predicted"/>
<dbReference type="PANTHER" id="PTHR43611:SF3">
    <property type="entry name" value="FLAVIN MONONUCLEOTIDE HYDROLASE 1, CHLOROPLATIC"/>
    <property type="match status" value="1"/>
</dbReference>
<dbReference type="Gene3D" id="3.40.50.1000">
    <property type="entry name" value="HAD superfamily/HAD-like"/>
    <property type="match status" value="1"/>
</dbReference>
<comment type="caution">
    <text evidence="1">The sequence shown here is derived from an EMBL/GenBank/DDBJ whole genome shotgun (WGS) entry which is preliminary data.</text>
</comment>
<protein>
    <submittedName>
        <fullName evidence="1">HAD superfamily hydrolase (TIGR01509 family)</fullName>
    </submittedName>
</protein>
<dbReference type="CDD" id="cd02603">
    <property type="entry name" value="HAD_sEH-N_like"/>
    <property type="match status" value="1"/>
</dbReference>
<dbReference type="SFLD" id="SFLDG01129">
    <property type="entry name" value="C1.5:_HAD__Beta-PGM__Phosphata"/>
    <property type="match status" value="1"/>
</dbReference>
<dbReference type="PANTHER" id="PTHR43611">
    <property type="entry name" value="ALPHA-D-GLUCOSE 1-PHOSPHATE PHOSPHATASE"/>
    <property type="match status" value="1"/>
</dbReference>
<dbReference type="NCBIfam" id="TIGR01509">
    <property type="entry name" value="HAD-SF-IA-v3"/>
    <property type="match status" value="1"/>
</dbReference>
<dbReference type="GO" id="GO:0016787">
    <property type="term" value="F:hydrolase activity"/>
    <property type="evidence" value="ECO:0007669"/>
    <property type="project" value="UniProtKB-KW"/>
</dbReference>
<organism evidence="1 2">
    <name type="scientific">Kaistia geumhonensis</name>
    <dbReference type="NCBI Taxonomy" id="410839"/>
    <lineage>
        <taxon>Bacteria</taxon>
        <taxon>Pseudomonadati</taxon>
        <taxon>Pseudomonadota</taxon>
        <taxon>Alphaproteobacteria</taxon>
        <taxon>Hyphomicrobiales</taxon>
        <taxon>Kaistiaceae</taxon>
        <taxon>Kaistia</taxon>
    </lineage>
</organism>
<keyword evidence="1" id="KW-0378">Hydrolase</keyword>
<dbReference type="SFLD" id="SFLDS00003">
    <property type="entry name" value="Haloacid_Dehalogenase"/>
    <property type="match status" value="1"/>
</dbReference>
<reference evidence="1 2" key="1">
    <citation type="submission" date="2023-07" db="EMBL/GenBank/DDBJ databases">
        <title>Genomic Encyclopedia of Type Strains, Phase IV (KMG-IV): sequencing the most valuable type-strain genomes for metagenomic binning, comparative biology and taxonomic classification.</title>
        <authorList>
            <person name="Goeker M."/>
        </authorList>
    </citation>
    <scope>NUCLEOTIDE SEQUENCE [LARGE SCALE GENOMIC DNA]</scope>
    <source>
        <strain evidence="1 2">B1-1</strain>
    </source>
</reference>
<dbReference type="EMBL" id="JAUSWJ010000001">
    <property type="protein sequence ID" value="MDQ0518270.1"/>
    <property type="molecule type" value="Genomic_DNA"/>
</dbReference>
<evidence type="ECO:0000313" key="2">
    <source>
        <dbReference type="Proteomes" id="UP001223743"/>
    </source>
</evidence>
<dbReference type="RefSeq" id="WP_266283725.1">
    <property type="nucleotide sequence ID" value="NZ_JAPKNF010000003.1"/>
</dbReference>
<dbReference type="InterPro" id="IPR036412">
    <property type="entry name" value="HAD-like_sf"/>
</dbReference>
<evidence type="ECO:0000313" key="1">
    <source>
        <dbReference type="EMBL" id="MDQ0518270.1"/>
    </source>
</evidence>
<dbReference type="SUPFAM" id="SSF56784">
    <property type="entry name" value="HAD-like"/>
    <property type="match status" value="1"/>
</dbReference>
<dbReference type="InterPro" id="IPR023214">
    <property type="entry name" value="HAD_sf"/>
</dbReference>
<dbReference type="Pfam" id="PF00702">
    <property type="entry name" value="Hydrolase"/>
    <property type="match status" value="1"/>
</dbReference>
<gene>
    <name evidence="1" type="ORF">QO015_003883</name>
</gene>
<dbReference type="InterPro" id="IPR023198">
    <property type="entry name" value="PGP-like_dom2"/>
</dbReference>
<keyword evidence="2" id="KW-1185">Reference proteome</keyword>
<sequence>MTEIRHIVFDIGNVLISWEPERLYRRLIPDEAARRVFLAEVLTHEWNLEQDRGRSWAEAEAEVLARYPQHGDLIRAWRLHWHEMVPGSIEETVDILRALIAAGYDVTALTNFAEDTFAEAQARFPYLTTFRGITVSGKVRLVKPDLAIYRHHVHAHDLDPAATLFFDDMPANIEAARAAGWNAERFVDPATMRADLAKWGVRLSA</sequence>